<dbReference type="Gene3D" id="3.40.50.720">
    <property type="entry name" value="NAD(P)-binding Rossmann-like Domain"/>
    <property type="match status" value="1"/>
</dbReference>
<dbReference type="PRINTS" id="PR00081">
    <property type="entry name" value="GDHRDH"/>
</dbReference>
<dbReference type="RefSeq" id="WP_129240538.1">
    <property type="nucleotide sequence ID" value="NZ_CP148753.1"/>
</dbReference>
<protein>
    <submittedName>
        <fullName evidence="3">SDR family oxidoreductase</fullName>
    </submittedName>
    <submittedName>
        <fullName evidence="2">Short-chain type dehydrogenase/reductase</fullName>
        <ecNumber evidence="2">1.1.1.-</ecNumber>
    </submittedName>
</protein>
<keyword evidence="5" id="KW-1185">Reference proteome</keyword>
<dbReference type="SMART" id="SM00822">
    <property type="entry name" value="PKS_KR"/>
    <property type="match status" value="1"/>
</dbReference>
<dbReference type="PROSITE" id="PS00061">
    <property type="entry name" value="ADH_SHORT"/>
    <property type="match status" value="1"/>
</dbReference>
<dbReference type="EMBL" id="UFQC01000008">
    <property type="protein sequence ID" value="SSW65890.1"/>
    <property type="molecule type" value="Genomic_DNA"/>
</dbReference>
<dbReference type="Proteomes" id="UP001456224">
    <property type="component" value="Chromosome"/>
</dbReference>
<evidence type="ECO:0000313" key="3">
    <source>
        <dbReference type="EMBL" id="WXR71041.1"/>
    </source>
</evidence>
<dbReference type="PANTHER" id="PTHR45024">
    <property type="entry name" value="DEHYDROGENASES, SHORT CHAIN"/>
    <property type="match status" value="1"/>
</dbReference>
<organism evidence="2 4">
    <name type="scientific">Achromobacter veterisilvae</name>
    <dbReference type="NCBI Taxonomy" id="2069367"/>
    <lineage>
        <taxon>Bacteria</taxon>
        <taxon>Pseudomonadati</taxon>
        <taxon>Pseudomonadota</taxon>
        <taxon>Betaproteobacteria</taxon>
        <taxon>Burkholderiales</taxon>
        <taxon>Alcaligenaceae</taxon>
        <taxon>Achromobacter</taxon>
    </lineage>
</organism>
<name>A0A446CDE6_9BURK</name>
<dbReference type="InterPro" id="IPR057326">
    <property type="entry name" value="KR_dom"/>
</dbReference>
<dbReference type="OrthoDB" id="9804774at2"/>
<dbReference type="PRINTS" id="PR00080">
    <property type="entry name" value="SDRFAMILY"/>
</dbReference>
<dbReference type="InterPro" id="IPR002347">
    <property type="entry name" value="SDR_fam"/>
</dbReference>
<evidence type="ECO:0000313" key="2">
    <source>
        <dbReference type="EMBL" id="SSW65890.1"/>
    </source>
</evidence>
<evidence type="ECO:0000313" key="5">
    <source>
        <dbReference type="Proteomes" id="UP001456224"/>
    </source>
</evidence>
<dbReference type="InterPro" id="IPR051687">
    <property type="entry name" value="Peroxisomal_Beta-Oxidation"/>
</dbReference>
<gene>
    <name evidence="2" type="ORF">AVE30378_01824</name>
    <name evidence="3" type="ORF">WHX56_15330</name>
</gene>
<reference evidence="2 4" key="1">
    <citation type="submission" date="2018-07" db="EMBL/GenBank/DDBJ databases">
        <authorList>
            <person name="Peeters C."/>
        </authorList>
    </citation>
    <scope>NUCLEOTIDE SEQUENCE [LARGE SCALE GENOMIC DNA]</scope>
    <source>
        <strain evidence="2 4">LMG 30378</strain>
    </source>
</reference>
<evidence type="ECO:0000313" key="4">
    <source>
        <dbReference type="Proteomes" id="UP000289465"/>
    </source>
</evidence>
<feature type="domain" description="Ketoreductase" evidence="1">
    <location>
        <begin position="8"/>
        <end position="209"/>
    </location>
</feature>
<dbReference type="InterPro" id="IPR020904">
    <property type="entry name" value="Sc_DH/Rdtase_CS"/>
</dbReference>
<keyword evidence="2" id="KW-0560">Oxidoreductase</keyword>
<dbReference type="GO" id="GO:0016491">
    <property type="term" value="F:oxidoreductase activity"/>
    <property type="evidence" value="ECO:0007669"/>
    <property type="project" value="UniProtKB-KW"/>
</dbReference>
<evidence type="ECO:0000259" key="1">
    <source>
        <dbReference type="SMART" id="SM00822"/>
    </source>
</evidence>
<dbReference type="SUPFAM" id="SSF51735">
    <property type="entry name" value="NAD(P)-binding Rossmann-fold domains"/>
    <property type="match status" value="1"/>
</dbReference>
<sequence>MERMMEGKVVVVTGAGGGIGREIALQLAAEGAKVVVNDIGVALNGDNLSADEAPVAPADGVVAEIRAAGGTAVANFDSVAAHASANAIIQCAMDEFGRIDGVVNNAGNLRDRSFHKMSEDEWRSVIAVHLDGTFFVSRSAAAHFREQEGGAMVHMTSTSGLIGNYGQANYGAAKLGIVALSKMIALDMGRYNVRSNCIAPSAWSRMTSSIPTDTPQQRDRVEKLKKMEAGKIAPMAVYLLSDAAREVSGQIFAVRANEIMLMSQPRPVRSVHFSEGWTPRRIAEVAIPAMQKHFYPLERSPDVMSWDPI</sequence>
<dbReference type="EC" id="1.1.1.-" evidence="2"/>
<dbReference type="EMBL" id="CP148753">
    <property type="protein sequence ID" value="WXR71041.1"/>
    <property type="molecule type" value="Genomic_DNA"/>
</dbReference>
<accession>A0A446CDE6</accession>
<dbReference type="Proteomes" id="UP000289465">
    <property type="component" value="Unassembled WGS sequence"/>
</dbReference>
<dbReference type="PANTHER" id="PTHR45024:SF3">
    <property type="entry name" value="BLL2957 PROTEIN"/>
    <property type="match status" value="1"/>
</dbReference>
<proteinExistence type="predicted"/>
<dbReference type="InterPro" id="IPR036291">
    <property type="entry name" value="NAD(P)-bd_dom_sf"/>
</dbReference>
<dbReference type="AlphaFoldDB" id="A0A446CDE6"/>
<dbReference type="Pfam" id="PF13561">
    <property type="entry name" value="adh_short_C2"/>
    <property type="match status" value="1"/>
</dbReference>
<reference evidence="3 5" key="2">
    <citation type="submission" date="2024-03" db="EMBL/GenBank/DDBJ databases">
        <title>Reference genomes for the five species model microbial community.</title>
        <authorList>
            <person name="Padfield D."/>
        </authorList>
    </citation>
    <scope>NUCLEOTIDE SEQUENCE [LARGE SCALE GENOMIC DNA]</scope>
    <source>
        <strain evidence="3 5">AB1</strain>
    </source>
</reference>